<dbReference type="OrthoDB" id="326471at2"/>
<proteinExistence type="predicted"/>
<dbReference type="AlphaFoldDB" id="A0A4R9LLM4"/>
<protein>
    <submittedName>
        <fullName evidence="1">Uncharacterized protein</fullName>
    </submittedName>
</protein>
<accession>A0A4R9LLM4</accession>
<sequence length="187" mass="21823">MIEISKDYELKSFGRFSEDLSIPGRLKDRLLELTSSFKKVGNLYLSHLGDDQKVTGLEKKELVEGLEEVLIFVVMLRRIDFAPSQDKVSVEKSEGKFKLELKFVEKSLWQFTGVMLSDYQIKNRNFKEWFNVTLSDEIKKFLAIYGSAAADKEITPEERKSITAQLDKLFLEIVEMIVYIERFMLFQ</sequence>
<evidence type="ECO:0000313" key="1">
    <source>
        <dbReference type="EMBL" id="TGN07054.1"/>
    </source>
</evidence>
<keyword evidence="2" id="KW-1185">Reference proteome</keyword>
<dbReference type="EMBL" id="RQHV01000062">
    <property type="protein sequence ID" value="TGN07054.1"/>
    <property type="molecule type" value="Genomic_DNA"/>
</dbReference>
<evidence type="ECO:0000313" key="2">
    <source>
        <dbReference type="Proteomes" id="UP000298264"/>
    </source>
</evidence>
<comment type="caution">
    <text evidence="1">The sequence shown here is derived from an EMBL/GenBank/DDBJ whole genome shotgun (WGS) entry which is preliminary data.</text>
</comment>
<name>A0A4R9LLM4_9LEPT</name>
<dbReference type="Proteomes" id="UP000298264">
    <property type="component" value="Unassembled WGS sequence"/>
</dbReference>
<dbReference type="RefSeq" id="WP_135765777.1">
    <property type="nucleotide sequence ID" value="NZ_RQHV01000062.1"/>
</dbReference>
<organism evidence="1 2">
    <name type="scientific">Leptospira ilyithenensis</name>
    <dbReference type="NCBI Taxonomy" id="2484901"/>
    <lineage>
        <taxon>Bacteria</taxon>
        <taxon>Pseudomonadati</taxon>
        <taxon>Spirochaetota</taxon>
        <taxon>Spirochaetia</taxon>
        <taxon>Leptospirales</taxon>
        <taxon>Leptospiraceae</taxon>
        <taxon>Leptospira</taxon>
    </lineage>
</organism>
<reference evidence="1" key="1">
    <citation type="journal article" date="2019" name="PLoS Negl. Trop. Dis.">
        <title>Revisiting the worldwide diversity of Leptospira species in the environment.</title>
        <authorList>
            <person name="Vincent A.T."/>
            <person name="Schiettekatte O."/>
            <person name="Bourhy P."/>
            <person name="Veyrier F.J."/>
            <person name="Picardeau M."/>
        </authorList>
    </citation>
    <scope>NUCLEOTIDE SEQUENCE [LARGE SCALE GENOMIC DNA]</scope>
    <source>
        <strain evidence="1">201400974</strain>
    </source>
</reference>
<gene>
    <name evidence="1" type="ORF">EHS11_18200</name>
</gene>